<proteinExistence type="predicted"/>
<reference evidence="1" key="1">
    <citation type="submission" date="2021-08" db="EMBL/GenBank/DDBJ databases">
        <title>The first chromosome-level gecko genome reveals the dynamic sex chromosomes of Neotropical dwarf geckos (Sphaerodactylidae: Sphaerodactylus).</title>
        <authorList>
            <person name="Pinto B.J."/>
            <person name="Keating S.E."/>
            <person name="Gamble T."/>
        </authorList>
    </citation>
    <scope>NUCLEOTIDE SEQUENCE</scope>
    <source>
        <strain evidence="1">TG3544</strain>
    </source>
</reference>
<organism evidence="1 2">
    <name type="scientific">Sphaerodactylus townsendi</name>
    <dbReference type="NCBI Taxonomy" id="933632"/>
    <lineage>
        <taxon>Eukaryota</taxon>
        <taxon>Metazoa</taxon>
        <taxon>Chordata</taxon>
        <taxon>Craniata</taxon>
        <taxon>Vertebrata</taxon>
        <taxon>Euteleostomi</taxon>
        <taxon>Lepidosauria</taxon>
        <taxon>Squamata</taxon>
        <taxon>Bifurcata</taxon>
        <taxon>Gekkota</taxon>
        <taxon>Sphaerodactylidae</taxon>
        <taxon>Sphaerodactylus</taxon>
    </lineage>
</organism>
<keyword evidence="2" id="KW-1185">Reference proteome</keyword>
<dbReference type="Proteomes" id="UP000827872">
    <property type="component" value="Linkage Group LG02"/>
</dbReference>
<protein>
    <submittedName>
        <fullName evidence="1">Uncharacterized protein</fullName>
    </submittedName>
</protein>
<evidence type="ECO:0000313" key="1">
    <source>
        <dbReference type="EMBL" id="KAH8014342.1"/>
    </source>
</evidence>
<evidence type="ECO:0000313" key="2">
    <source>
        <dbReference type="Proteomes" id="UP000827872"/>
    </source>
</evidence>
<sequence>MEWSSSALCSQREMFLPGRTPNKIRVFAPQYKELCTLHSDFFALLLFCVQYLDSSLRAILPDRSWERSSAGWTLEWLQHSGQLLSSQPTAPTLELRHRWVHFAFPRR</sequence>
<name>A0ACB8G452_9SAUR</name>
<gene>
    <name evidence="1" type="ORF">K3G42_028508</name>
</gene>
<dbReference type="EMBL" id="CM037615">
    <property type="protein sequence ID" value="KAH8014342.1"/>
    <property type="molecule type" value="Genomic_DNA"/>
</dbReference>
<comment type="caution">
    <text evidence="1">The sequence shown here is derived from an EMBL/GenBank/DDBJ whole genome shotgun (WGS) entry which is preliminary data.</text>
</comment>
<accession>A0ACB8G452</accession>